<comment type="caution">
    <text evidence="2">The sequence shown here is derived from an EMBL/GenBank/DDBJ whole genome shotgun (WGS) entry which is preliminary data.</text>
</comment>
<reference evidence="2 3" key="1">
    <citation type="submission" date="2019-05" db="EMBL/GenBank/DDBJ databases">
        <title>Another draft genome of Portunus trituberculatus and its Hox gene families provides insights of decapod evolution.</title>
        <authorList>
            <person name="Jeong J.-H."/>
            <person name="Song I."/>
            <person name="Kim S."/>
            <person name="Choi T."/>
            <person name="Kim D."/>
            <person name="Ryu S."/>
            <person name="Kim W."/>
        </authorList>
    </citation>
    <scope>NUCLEOTIDE SEQUENCE [LARGE SCALE GENOMIC DNA]</scope>
    <source>
        <tissue evidence="2">Muscle</tissue>
    </source>
</reference>
<name>A0A5B7E0C2_PORTR</name>
<proteinExistence type="predicted"/>
<dbReference type="EMBL" id="VSRR010001579">
    <property type="protein sequence ID" value="MPC26264.1"/>
    <property type="molecule type" value="Genomic_DNA"/>
</dbReference>
<evidence type="ECO:0000313" key="3">
    <source>
        <dbReference type="Proteomes" id="UP000324222"/>
    </source>
</evidence>
<keyword evidence="3" id="KW-1185">Reference proteome</keyword>
<gene>
    <name evidence="2" type="ORF">E2C01_019400</name>
</gene>
<evidence type="ECO:0000313" key="2">
    <source>
        <dbReference type="EMBL" id="MPC26264.1"/>
    </source>
</evidence>
<accession>A0A5B7E0C2</accession>
<dbReference type="AlphaFoldDB" id="A0A5B7E0C2"/>
<feature type="region of interest" description="Disordered" evidence="1">
    <location>
        <begin position="59"/>
        <end position="79"/>
    </location>
</feature>
<evidence type="ECO:0000256" key="1">
    <source>
        <dbReference type="SAM" id="MobiDB-lite"/>
    </source>
</evidence>
<dbReference type="Proteomes" id="UP000324222">
    <property type="component" value="Unassembled WGS sequence"/>
</dbReference>
<organism evidence="2 3">
    <name type="scientific">Portunus trituberculatus</name>
    <name type="common">Swimming crab</name>
    <name type="synonym">Neptunus trituberculatus</name>
    <dbReference type="NCBI Taxonomy" id="210409"/>
    <lineage>
        <taxon>Eukaryota</taxon>
        <taxon>Metazoa</taxon>
        <taxon>Ecdysozoa</taxon>
        <taxon>Arthropoda</taxon>
        <taxon>Crustacea</taxon>
        <taxon>Multicrustacea</taxon>
        <taxon>Malacostraca</taxon>
        <taxon>Eumalacostraca</taxon>
        <taxon>Eucarida</taxon>
        <taxon>Decapoda</taxon>
        <taxon>Pleocyemata</taxon>
        <taxon>Brachyura</taxon>
        <taxon>Eubrachyura</taxon>
        <taxon>Portunoidea</taxon>
        <taxon>Portunidae</taxon>
        <taxon>Portuninae</taxon>
        <taxon>Portunus</taxon>
    </lineage>
</organism>
<protein>
    <submittedName>
        <fullName evidence="2">Uncharacterized protein</fullName>
    </submittedName>
</protein>
<sequence>MRPGRGVAVSPLAVTTSSHLIRVCHFSCSFGDLSRRVYKVPSDPRPDYLRDDLSPSTFNGTLASLPPNARITEHGEHAW</sequence>